<protein>
    <submittedName>
        <fullName evidence="1">Uncharacterized protein</fullName>
    </submittedName>
</protein>
<evidence type="ECO:0000313" key="1">
    <source>
        <dbReference type="EMBL" id="GAA3604014.1"/>
    </source>
</evidence>
<dbReference type="EMBL" id="BAAAZO010000003">
    <property type="protein sequence ID" value="GAA3604014.1"/>
    <property type="molecule type" value="Genomic_DNA"/>
</dbReference>
<keyword evidence="2" id="KW-1185">Reference proteome</keyword>
<gene>
    <name evidence="1" type="ORF">GCM10022223_19600</name>
</gene>
<name>A0ABP6ZAX7_9ACTN</name>
<comment type="caution">
    <text evidence="1">The sequence shown here is derived from an EMBL/GenBank/DDBJ whole genome shotgun (WGS) entry which is preliminary data.</text>
</comment>
<evidence type="ECO:0000313" key="2">
    <source>
        <dbReference type="Proteomes" id="UP001501074"/>
    </source>
</evidence>
<accession>A0ABP6ZAX7</accession>
<organism evidence="1 2">
    <name type="scientific">Kineosporia mesophila</name>
    <dbReference type="NCBI Taxonomy" id="566012"/>
    <lineage>
        <taxon>Bacteria</taxon>
        <taxon>Bacillati</taxon>
        <taxon>Actinomycetota</taxon>
        <taxon>Actinomycetes</taxon>
        <taxon>Kineosporiales</taxon>
        <taxon>Kineosporiaceae</taxon>
        <taxon>Kineosporia</taxon>
    </lineage>
</organism>
<proteinExistence type="predicted"/>
<sequence>MAGFEDEVRGGAAVSPEDAVPVSAVVSGEVIGSGRDFEDRPSEACSAESVTVACSGTVRCTGMAVGVGIVATSGVAPACSGAAPVPVDGLVPAFAVTASFAAAFPAVAALTAAVVAFAAAVSTLVATDPAEDTFAPGPAAVPDRFTTVPAEAERWATVPTEADLFATVPDRDERFATVPAEVDRWATVPAVVDRRATVPAEAGVAVDDFTDGRLALASLAVVLRTVADFFVAVVRFSAVVVRESGADEAFRTVVGRVAVRLAEAFVCAVVPPPRVTDVPPEDAVVVRVAVLTAPFAAGRVVTDFRAAGRVALGFFAAVLMTGRGDPVFPATVFGT</sequence>
<dbReference type="Proteomes" id="UP001501074">
    <property type="component" value="Unassembled WGS sequence"/>
</dbReference>
<reference evidence="2" key="1">
    <citation type="journal article" date="2019" name="Int. J. Syst. Evol. Microbiol.">
        <title>The Global Catalogue of Microorganisms (GCM) 10K type strain sequencing project: providing services to taxonomists for standard genome sequencing and annotation.</title>
        <authorList>
            <consortium name="The Broad Institute Genomics Platform"/>
            <consortium name="The Broad Institute Genome Sequencing Center for Infectious Disease"/>
            <person name="Wu L."/>
            <person name="Ma J."/>
        </authorList>
    </citation>
    <scope>NUCLEOTIDE SEQUENCE [LARGE SCALE GENOMIC DNA]</scope>
    <source>
        <strain evidence="2">JCM 16902</strain>
    </source>
</reference>